<dbReference type="AlphaFoldDB" id="A0A5E8BZC0"/>
<organism evidence="6 7">
    <name type="scientific">Magnusiomyces paraingens</name>
    <dbReference type="NCBI Taxonomy" id="2606893"/>
    <lineage>
        <taxon>Eukaryota</taxon>
        <taxon>Fungi</taxon>
        <taxon>Dikarya</taxon>
        <taxon>Ascomycota</taxon>
        <taxon>Saccharomycotina</taxon>
        <taxon>Dipodascomycetes</taxon>
        <taxon>Dipodascales</taxon>
        <taxon>Dipodascaceae</taxon>
        <taxon>Magnusiomyces</taxon>
    </lineage>
</organism>
<evidence type="ECO:0008006" key="8">
    <source>
        <dbReference type="Google" id="ProtNLM"/>
    </source>
</evidence>
<feature type="transmembrane region" description="Helical" evidence="5">
    <location>
        <begin position="73"/>
        <end position="96"/>
    </location>
</feature>
<evidence type="ECO:0000256" key="1">
    <source>
        <dbReference type="ARBA" id="ARBA00004141"/>
    </source>
</evidence>
<feature type="transmembrane region" description="Helical" evidence="5">
    <location>
        <begin position="408"/>
        <end position="430"/>
    </location>
</feature>
<proteinExistence type="predicted"/>
<evidence type="ECO:0000313" key="7">
    <source>
        <dbReference type="Proteomes" id="UP000398389"/>
    </source>
</evidence>
<dbReference type="GO" id="GO:0016020">
    <property type="term" value="C:membrane"/>
    <property type="evidence" value="ECO:0007669"/>
    <property type="project" value="UniProtKB-SubCell"/>
</dbReference>
<keyword evidence="2 5" id="KW-0812">Transmembrane</keyword>
<evidence type="ECO:0000313" key="6">
    <source>
        <dbReference type="EMBL" id="VVT56793.1"/>
    </source>
</evidence>
<dbReference type="OrthoDB" id="5982228at2759"/>
<sequence length="549" mass="60038">MSNTNISEDSPLISKDDPILIKTYSSTSHESTTNEDNDSASFAESKLEDGDYYESLESADAEKHKLGVVSTTFLLLNKMIGTGIFSIPASIYLLTGSVYGTIALWIVGGIIAFSGLNVYLEFGLKIPKSGAEKNYLERVYRYPRYLILTFFTVNSIVLGISSSNAFAFGTYILFVLGYETPSAWAARFIAVLAITLVILLHGLLPNVGKRLFNILGGIKVFVLLGIAACGFAILSGAVNLQERPDNFSGFFGQSTITAAATSTAPPSTPSFGGGPYNYAVALLRVVYSYRGWENGNFVMGQIKRPERTLRIAGPVAIAIVTILYTLCNVAYFAVIPAETIRTSGAIIAGNFFRILFGDSAASRFLPLLIAMSNIGNVLVVTYGHGWMNMEFAKHHLLPYSKFFSSLKPVGAPLAGLSLHWFFSVAILLIPPPGKIYDFIVDLSSYPNAIIATLVTFGLIYLKLNREAEDWPKLPFNASWVFVLIYLLANVFLVLTPLVPPAKDSMIPNSMPFYSVPLATSVVIAVAIGYWFYWFRPSNLAKIERSLQGF</sequence>
<dbReference type="GO" id="GO:0015179">
    <property type="term" value="F:L-amino acid transmembrane transporter activity"/>
    <property type="evidence" value="ECO:0007669"/>
    <property type="project" value="TreeGrafter"/>
</dbReference>
<evidence type="ECO:0000256" key="4">
    <source>
        <dbReference type="ARBA" id="ARBA00023136"/>
    </source>
</evidence>
<dbReference type="Pfam" id="PF13520">
    <property type="entry name" value="AA_permease_2"/>
    <property type="match status" value="1"/>
</dbReference>
<comment type="subcellular location">
    <subcellularLocation>
        <location evidence="1">Membrane</location>
        <topology evidence="1">Multi-pass membrane protein</topology>
    </subcellularLocation>
</comment>
<dbReference type="EMBL" id="CABVLU010000004">
    <property type="protein sequence ID" value="VVT56793.1"/>
    <property type="molecule type" value="Genomic_DNA"/>
</dbReference>
<dbReference type="PIRSF" id="PIRSF006060">
    <property type="entry name" value="AA_transporter"/>
    <property type="match status" value="1"/>
</dbReference>
<feature type="transmembrane region" description="Helical" evidence="5">
    <location>
        <begin position="442"/>
        <end position="461"/>
    </location>
</feature>
<accession>A0A5E8BZC0</accession>
<gene>
    <name evidence="6" type="ORF">SAPINGB_P005280</name>
</gene>
<evidence type="ECO:0000256" key="2">
    <source>
        <dbReference type="ARBA" id="ARBA00022692"/>
    </source>
</evidence>
<dbReference type="Proteomes" id="UP000398389">
    <property type="component" value="Unassembled WGS sequence"/>
</dbReference>
<dbReference type="PANTHER" id="PTHR11785:SF382">
    <property type="entry name" value="LOW-AFFINITY METHIONINE PERMEASE"/>
    <property type="match status" value="1"/>
</dbReference>
<feature type="transmembrane region" description="Helical" evidence="5">
    <location>
        <begin position="313"/>
        <end position="334"/>
    </location>
</feature>
<feature type="transmembrane region" description="Helical" evidence="5">
    <location>
        <begin position="364"/>
        <end position="387"/>
    </location>
</feature>
<evidence type="ECO:0000256" key="3">
    <source>
        <dbReference type="ARBA" id="ARBA00022989"/>
    </source>
</evidence>
<feature type="transmembrane region" description="Helical" evidence="5">
    <location>
        <begin position="211"/>
        <end position="234"/>
    </location>
</feature>
<feature type="transmembrane region" description="Helical" evidence="5">
    <location>
        <begin position="275"/>
        <end position="292"/>
    </location>
</feature>
<feature type="transmembrane region" description="Helical" evidence="5">
    <location>
        <begin position="102"/>
        <end position="124"/>
    </location>
</feature>
<dbReference type="PANTHER" id="PTHR11785">
    <property type="entry name" value="AMINO ACID TRANSPORTER"/>
    <property type="match status" value="1"/>
</dbReference>
<name>A0A5E8BZC0_9ASCO</name>
<evidence type="ECO:0000256" key="5">
    <source>
        <dbReference type="SAM" id="Phobius"/>
    </source>
</evidence>
<protein>
    <recommendedName>
        <fullName evidence="8">Amino acid permease/ SLC12A domain-containing protein</fullName>
    </recommendedName>
</protein>
<reference evidence="6 7" key="1">
    <citation type="submission" date="2019-09" db="EMBL/GenBank/DDBJ databases">
        <authorList>
            <person name="Brejova B."/>
        </authorList>
    </citation>
    <scope>NUCLEOTIDE SEQUENCE [LARGE SCALE GENOMIC DNA]</scope>
</reference>
<keyword evidence="3 5" id="KW-1133">Transmembrane helix</keyword>
<feature type="transmembrane region" description="Helical" evidence="5">
    <location>
        <begin position="473"/>
        <end position="492"/>
    </location>
</feature>
<feature type="transmembrane region" description="Helical" evidence="5">
    <location>
        <begin position="512"/>
        <end position="534"/>
    </location>
</feature>
<dbReference type="InterPro" id="IPR050598">
    <property type="entry name" value="AminoAcid_Transporter"/>
</dbReference>
<feature type="transmembrane region" description="Helical" evidence="5">
    <location>
        <begin position="184"/>
        <end position="204"/>
    </location>
</feature>
<keyword evidence="7" id="KW-1185">Reference proteome</keyword>
<feature type="transmembrane region" description="Helical" evidence="5">
    <location>
        <begin position="145"/>
        <end position="178"/>
    </location>
</feature>
<dbReference type="Gene3D" id="1.20.1740.10">
    <property type="entry name" value="Amino acid/polyamine transporter I"/>
    <property type="match status" value="1"/>
</dbReference>
<keyword evidence="4 5" id="KW-0472">Membrane</keyword>
<dbReference type="InterPro" id="IPR002293">
    <property type="entry name" value="AA/rel_permease1"/>
</dbReference>
<dbReference type="GeneID" id="43584094"/>
<dbReference type="RefSeq" id="XP_031855885.1">
    <property type="nucleotide sequence ID" value="XM_031999994.1"/>
</dbReference>